<organism evidence="1 2">
    <name type="scientific">Shewanella psychrophila</name>
    <dbReference type="NCBI Taxonomy" id="225848"/>
    <lineage>
        <taxon>Bacteria</taxon>
        <taxon>Pseudomonadati</taxon>
        <taxon>Pseudomonadota</taxon>
        <taxon>Gammaproteobacteria</taxon>
        <taxon>Alteromonadales</taxon>
        <taxon>Shewanellaceae</taxon>
        <taxon>Shewanella</taxon>
    </lineage>
</organism>
<keyword evidence="2" id="KW-1185">Reference proteome</keyword>
<dbReference type="EMBL" id="CP014782">
    <property type="protein sequence ID" value="AQS37583.1"/>
    <property type="molecule type" value="Genomic_DNA"/>
</dbReference>
<gene>
    <name evidence="1" type="ORF">Sps_02429</name>
</gene>
<protein>
    <submittedName>
        <fullName evidence="1">Uncharacterized protein</fullName>
    </submittedName>
</protein>
<accession>A0A1S6HPY8</accession>
<reference evidence="1 2" key="1">
    <citation type="submission" date="2016-03" db="EMBL/GenBank/DDBJ databases">
        <title>Complete genome sequence of Shewanella psychrophila WP2, a deep sea bacterium isolated from west Pacific sediment.</title>
        <authorList>
            <person name="Xu G."/>
            <person name="Jian H."/>
        </authorList>
    </citation>
    <scope>NUCLEOTIDE SEQUENCE [LARGE SCALE GENOMIC DNA]</scope>
    <source>
        <strain evidence="1 2">WP2</strain>
    </source>
</reference>
<proteinExistence type="predicted"/>
<dbReference type="Proteomes" id="UP000189545">
    <property type="component" value="Chromosome"/>
</dbReference>
<dbReference type="RefSeq" id="WP_077752737.1">
    <property type="nucleotide sequence ID" value="NZ_CP014782.1"/>
</dbReference>
<evidence type="ECO:0000313" key="1">
    <source>
        <dbReference type="EMBL" id="AQS37583.1"/>
    </source>
</evidence>
<sequence>MILIGDEVIGGIQFGYLCYTTPGLEVLVDDLEGRKVKTTFESTEVILTPIKITEDLYTTHDIDTHEVVFKSVGYDGYGGWLANWINFNSFSGPYLFDGYCGLGREKRKLIELYNMIDVDYHTFCQKTSYNS</sequence>
<dbReference type="OrthoDB" id="9157006at2"/>
<dbReference type="AlphaFoldDB" id="A0A1S6HPY8"/>
<name>A0A1S6HPY8_9GAMM</name>
<dbReference type="KEGG" id="spsw:Sps_02429"/>
<evidence type="ECO:0000313" key="2">
    <source>
        <dbReference type="Proteomes" id="UP000189545"/>
    </source>
</evidence>